<accession>A0A0R1RK42</accession>
<protein>
    <submittedName>
        <fullName evidence="4">ABC transporter component</fullName>
    </submittedName>
</protein>
<dbReference type="InterPro" id="IPR045595">
    <property type="entry name" value="SufBD_N"/>
</dbReference>
<dbReference type="AlphaFoldDB" id="A0A0R1RK42"/>
<dbReference type="InterPro" id="IPR000825">
    <property type="entry name" value="SUF_FeS_clus_asmbl_SufBD_core"/>
</dbReference>
<evidence type="ECO:0000256" key="1">
    <source>
        <dbReference type="ARBA" id="ARBA00043967"/>
    </source>
</evidence>
<comment type="caution">
    <text evidence="4">The sequence shown here is derived from an EMBL/GenBank/DDBJ whole genome shotgun (WGS) entry which is preliminary data.</text>
</comment>
<dbReference type="RefSeq" id="WP_083478632.1">
    <property type="nucleotide sequence ID" value="NZ_AZFE01000031.1"/>
</dbReference>
<name>A0A0R1RK42_9LACO</name>
<dbReference type="GO" id="GO:0016226">
    <property type="term" value="P:iron-sulfur cluster assembly"/>
    <property type="evidence" value="ECO:0007669"/>
    <property type="project" value="InterPro"/>
</dbReference>
<dbReference type="NCBIfam" id="TIGR01981">
    <property type="entry name" value="sufD"/>
    <property type="match status" value="1"/>
</dbReference>
<dbReference type="KEGG" id="lol:LACOL_0558"/>
<dbReference type="STRING" id="1423778.FC70_GL000742"/>
<organism evidence="4 5">
    <name type="scientific">Paucilactobacillus oligofermentans DSM 15707 = LMG 22743</name>
    <dbReference type="NCBI Taxonomy" id="1423778"/>
    <lineage>
        <taxon>Bacteria</taxon>
        <taxon>Bacillati</taxon>
        <taxon>Bacillota</taxon>
        <taxon>Bacilli</taxon>
        <taxon>Lactobacillales</taxon>
        <taxon>Lactobacillaceae</taxon>
        <taxon>Paucilactobacillus</taxon>
    </lineage>
</organism>
<dbReference type="InterPro" id="IPR011542">
    <property type="entry name" value="SUF_FeS_clus_asmbl_SufD"/>
</dbReference>
<dbReference type="Pfam" id="PF19295">
    <property type="entry name" value="SufBD_N"/>
    <property type="match status" value="1"/>
</dbReference>
<dbReference type="InterPro" id="IPR037284">
    <property type="entry name" value="SUF_FeS_clus_asmbl_SufBD_sf"/>
</dbReference>
<evidence type="ECO:0000313" key="4">
    <source>
        <dbReference type="EMBL" id="KRL55146.1"/>
    </source>
</evidence>
<dbReference type="Pfam" id="PF01458">
    <property type="entry name" value="SUFBD_core"/>
    <property type="match status" value="1"/>
</dbReference>
<dbReference type="PATRIC" id="fig|1423778.4.peg.773"/>
<reference evidence="4 5" key="1">
    <citation type="journal article" date="2015" name="Genome Announc.">
        <title>Expanding the biotechnology potential of lactobacilli through comparative genomics of 213 strains and associated genera.</title>
        <authorList>
            <person name="Sun Z."/>
            <person name="Harris H.M."/>
            <person name="McCann A."/>
            <person name="Guo C."/>
            <person name="Argimon S."/>
            <person name="Zhang W."/>
            <person name="Yang X."/>
            <person name="Jeffery I.B."/>
            <person name="Cooney J.C."/>
            <person name="Kagawa T.F."/>
            <person name="Liu W."/>
            <person name="Song Y."/>
            <person name="Salvetti E."/>
            <person name="Wrobel A."/>
            <person name="Rasinkangas P."/>
            <person name="Parkhill J."/>
            <person name="Rea M.C."/>
            <person name="O'Sullivan O."/>
            <person name="Ritari J."/>
            <person name="Douillard F.P."/>
            <person name="Paul Ross R."/>
            <person name="Yang R."/>
            <person name="Briner A.E."/>
            <person name="Felis G.E."/>
            <person name="de Vos W.M."/>
            <person name="Barrangou R."/>
            <person name="Klaenhammer T.R."/>
            <person name="Caufield P.W."/>
            <person name="Cui Y."/>
            <person name="Zhang H."/>
            <person name="O'Toole P.W."/>
        </authorList>
    </citation>
    <scope>NUCLEOTIDE SEQUENCE [LARGE SCALE GENOMIC DNA]</scope>
    <source>
        <strain evidence="4 5">DSM 15707</strain>
    </source>
</reference>
<keyword evidence="5" id="KW-1185">Reference proteome</keyword>
<dbReference type="EMBL" id="AZFE01000031">
    <property type="protein sequence ID" value="KRL55146.1"/>
    <property type="molecule type" value="Genomic_DNA"/>
</dbReference>
<gene>
    <name evidence="4" type="ORF">FC70_GL000742</name>
</gene>
<comment type="similarity">
    <text evidence="1">Belongs to the iron-sulfur cluster assembly SufBD family.</text>
</comment>
<feature type="domain" description="SUF system FeS cluster assembly SufBD core" evidence="2">
    <location>
        <begin position="170"/>
        <end position="396"/>
    </location>
</feature>
<dbReference type="OrthoDB" id="9803529at2"/>
<dbReference type="PANTHER" id="PTHR30508">
    <property type="entry name" value="FES CLUSTER ASSEMBLY PROTEIN SUF"/>
    <property type="match status" value="1"/>
</dbReference>
<evidence type="ECO:0000313" key="5">
    <source>
        <dbReference type="Proteomes" id="UP000051697"/>
    </source>
</evidence>
<dbReference type="Proteomes" id="UP000051697">
    <property type="component" value="Unassembled WGS sequence"/>
</dbReference>
<evidence type="ECO:0000259" key="2">
    <source>
        <dbReference type="Pfam" id="PF01458"/>
    </source>
</evidence>
<dbReference type="PANTHER" id="PTHR30508:SF1">
    <property type="entry name" value="UPF0051 PROTEIN ABCI8, CHLOROPLASTIC-RELATED"/>
    <property type="match status" value="1"/>
</dbReference>
<dbReference type="InterPro" id="IPR055346">
    <property type="entry name" value="Fe-S_cluster_assembly_SufBD"/>
</dbReference>
<dbReference type="SUPFAM" id="SSF101960">
    <property type="entry name" value="Stabilizer of iron transporter SufD"/>
    <property type="match status" value="1"/>
</dbReference>
<feature type="domain" description="SUF system FeS cluster assembly SufBD N-terminal" evidence="3">
    <location>
        <begin position="61"/>
        <end position="159"/>
    </location>
</feature>
<evidence type="ECO:0000259" key="3">
    <source>
        <dbReference type="Pfam" id="PF19295"/>
    </source>
</evidence>
<proteinExistence type="inferred from homology"/>
<sequence length="428" mass="47261">MKTVEQMISADELSEFARQNMEPDWLIEKRLLACEQMKTLNFPNVLRFNYRNWQMTSDLLAWIKSDKNLLNCDLNNNSLVQFGQTTLSVNLATELKQQGVILTDLFTAARDYPELVHDNFMTKAIQTDDNFLASYHAACLTSGIFLYVPDNVEFKEPIELNLIQDSTQVSPLVSHTLIVAGANTKFSVIQQIHTKGSQANLANAFVEVIAQENSHVNMSSLDELGENTLAYLQRRAAVGRNAHVNWAIGMMNDGDTVGNFALELNGDGAQAKAKVVAITKHRQRVGINTGIKNVGKHTVGDILQRGVILDDSQLVFNGIGDIVHGASGSESEQENRILMMSNNAYGNANPILLIDENDVLAGHAASVGQVDQSQLYYLMSRGLSRVLAERLVIRGFLGAVLTAIPLKTVQQKLIKIIERKLADGHESD</sequence>